<evidence type="ECO:0000313" key="1">
    <source>
        <dbReference type="EMBL" id="CAK5086144.1"/>
    </source>
</evidence>
<name>A0ACB1A5V0_MELEN</name>
<evidence type="ECO:0000313" key="2">
    <source>
        <dbReference type="Proteomes" id="UP001497535"/>
    </source>
</evidence>
<dbReference type="EMBL" id="CAVMJV010000059">
    <property type="protein sequence ID" value="CAK5086144.1"/>
    <property type="molecule type" value="Genomic_DNA"/>
</dbReference>
<protein>
    <submittedName>
        <fullName evidence="1">Uncharacterized protein</fullName>
    </submittedName>
</protein>
<organism evidence="1 2">
    <name type="scientific">Meloidogyne enterolobii</name>
    <name type="common">Root-knot nematode worm</name>
    <name type="synonym">Meloidogyne mayaguensis</name>
    <dbReference type="NCBI Taxonomy" id="390850"/>
    <lineage>
        <taxon>Eukaryota</taxon>
        <taxon>Metazoa</taxon>
        <taxon>Ecdysozoa</taxon>
        <taxon>Nematoda</taxon>
        <taxon>Chromadorea</taxon>
        <taxon>Rhabditida</taxon>
        <taxon>Tylenchina</taxon>
        <taxon>Tylenchomorpha</taxon>
        <taxon>Tylenchoidea</taxon>
        <taxon>Meloidogynidae</taxon>
        <taxon>Meloidogyninae</taxon>
        <taxon>Meloidogyne</taxon>
    </lineage>
</organism>
<accession>A0ACB1A5V0</accession>
<keyword evidence="2" id="KW-1185">Reference proteome</keyword>
<proteinExistence type="predicted"/>
<dbReference type="Proteomes" id="UP001497535">
    <property type="component" value="Unassembled WGS sequence"/>
</dbReference>
<gene>
    <name evidence="1" type="ORF">MENTE1834_LOCUS33635</name>
</gene>
<sequence>MGAAKWAASKRGVPVAVTGRPKQITYNFVLWRQKMRITMSEKNYLWTHKLSYGTNKDLFGGI</sequence>
<comment type="caution">
    <text evidence="1">The sequence shown here is derived from an EMBL/GenBank/DDBJ whole genome shotgun (WGS) entry which is preliminary data.</text>
</comment>
<reference evidence="1" key="1">
    <citation type="submission" date="2023-11" db="EMBL/GenBank/DDBJ databases">
        <authorList>
            <person name="Poullet M."/>
        </authorList>
    </citation>
    <scope>NUCLEOTIDE SEQUENCE</scope>
    <source>
        <strain evidence="1">E1834</strain>
    </source>
</reference>